<dbReference type="GO" id="GO:0005524">
    <property type="term" value="F:ATP binding"/>
    <property type="evidence" value="ECO:0007669"/>
    <property type="project" value="UniProtKB-KW"/>
</dbReference>
<organism evidence="4 5">
    <name type="scientific">Blastococcus saxobsidens (strain DD2)</name>
    <dbReference type="NCBI Taxonomy" id="1146883"/>
    <lineage>
        <taxon>Bacteria</taxon>
        <taxon>Bacillati</taxon>
        <taxon>Actinomycetota</taxon>
        <taxon>Actinomycetes</taxon>
        <taxon>Geodermatophilales</taxon>
        <taxon>Geodermatophilaceae</taxon>
        <taxon>Blastococcus</taxon>
    </lineage>
</organism>
<reference evidence="5" key="2">
    <citation type="submission" date="2012-02" db="EMBL/GenBank/DDBJ databases">
        <title>Complete genome sequence of Blastococcus saxobsidens strain DD2.</title>
        <authorList>
            <person name="Genoscope."/>
        </authorList>
    </citation>
    <scope>NUCLEOTIDE SEQUENCE [LARGE SCALE GENOMIC DNA]</scope>
    <source>
        <strain evidence="5">DD2</strain>
    </source>
</reference>
<keyword evidence="2" id="KW-0547">Nucleotide-binding</keyword>
<dbReference type="AlphaFoldDB" id="H6RXC9"/>
<dbReference type="Proteomes" id="UP000007517">
    <property type="component" value="Chromosome"/>
</dbReference>
<dbReference type="SUPFAM" id="SSF140931">
    <property type="entry name" value="Fic-like"/>
    <property type="match status" value="1"/>
</dbReference>
<dbReference type="OrthoDB" id="9813719at2"/>
<gene>
    <name evidence="4" type="ordered locus">BLASA_3909</name>
</gene>
<sequence length="430" mass="46643">MARWRAEYWPASESTMLPRRERKSGPFQSYLPDPLGDRALRVDPVLGELAADAERAVRAVSSQPGVTGLQGLSRFLLRSEAIASSLIEGVAPGAQQVALAELAQVEGLKGFSEQARLVANNITVLRDAAGRLAQADHVRMPDIDALHRALLPEEKHHGIRRVQNWIGRSSYHPLDAVFVPPPPDLVAPMIDDLVRYMNGSVHAPLIQAALVHAQFETIHPFTDGNGRVGRALIHTVLTRRGLTSSSVLPISLVLATLAEEYIAGLTHYRYDGPSGSEAAHEGVSAWLRVFLEAALVAAEQARLVSAEVLALTQEWDARVRAHRQEKGLRGVPRADSVSARLLARLPEAPVVTLATVQRILDVSDVAARAGLEELTDAGVLTRRKLGGQTAGFLAREVFDLIGHAERQLASTRFDTRISSPDRPVPAPPQS</sequence>
<keyword evidence="5" id="KW-1185">Reference proteome</keyword>
<dbReference type="PANTHER" id="PTHR13504">
    <property type="entry name" value="FIDO DOMAIN-CONTAINING PROTEIN DDB_G0283145"/>
    <property type="match status" value="1"/>
</dbReference>
<evidence type="ECO:0000259" key="3">
    <source>
        <dbReference type="PROSITE" id="PS51459"/>
    </source>
</evidence>
<reference evidence="4 5" key="1">
    <citation type="journal article" date="2012" name="J. Bacteriol.">
        <title>Genome Sequence of Blastococcus saxobsidens DD2, a Stone-Inhabiting Bacterium.</title>
        <authorList>
            <person name="Chouaia B."/>
            <person name="Crotti E."/>
            <person name="Brusetti L."/>
            <person name="Daffonchio D."/>
            <person name="Essoussi I."/>
            <person name="Nouioui I."/>
            <person name="Sbissi I."/>
            <person name="Ghodhbane-Gtari F."/>
            <person name="Gtari M."/>
            <person name="Vacherie B."/>
            <person name="Barbe V."/>
            <person name="Medigue C."/>
            <person name="Gury J."/>
            <person name="Pujic P."/>
            <person name="Normand P."/>
        </authorList>
    </citation>
    <scope>NUCLEOTIDE SEQUENCE [LARGE SCALE GENOMIC DNA]</scope>
    <source>
        <strain evidence="4 5">DD2</strain>
    </source>
</reference>
<protein>
    <submittedName>
        <fullName evidence="4">Filamentation induced by cAMP protein Fic</fullName>
    </submittedName>
</protein>
<dbReference type="HOGENOM" id="CLU_047250_1_0_11"/>
<dbReference type="KEGG" id="bsd:BLASA_3909"/>
<dbReference type="InterPro" id="IPR040198">
    <property type="entry name" value="Fido_containing"/>
</dbReference>
<dbReference type="InterPro" id="IPR036597">
    <property type="entry name" value="Fido-like_dom_sf"/>
</dbReference>
<dbReference type="Pfam" id="PF02661">
    <property type="entry name" value="Fic"/>
    <property type="match status" value="1"/>
</dbReference>
<feature type="active site" evidence="1">
    <location>
        <position position="219"/>
    </location>
</feature>
<evidence type="ECO:0000256" key="2">
    <source>
        <dbReference type="PIRSR" id="PIRSR640198-2"/>
    </source>
</evidence>
<dbReference type="PROSITE" id="PS51459">
    <property type="entry name" value="FIDO"/>
    <property type="match status" value="1"/>
</dbReference>
<dbReference type="Gene3D" id="1.10.3290.10">
    <property type="entry name" value="Fido-like domain"/>
    <property type="match status" value="1"/>
</dbReference>
<name>H6RXC9_BLASD</name>
<proteinExistence type="predicted"/>
<dbReference type="PANTHER" id="PTHR13504:SF38">
    <property type="entry name" value="FIDO DOMAIN-CONTAINING PROTEIN"/>
    <property type="match status" value="1"/>
</dbReference>
<evidence type="ECO:0000256" key="1">
    <source>
        <dbReference type="PIRSR" id="PIRSR640198-1"/>
    </source>
</evidence>
<feature type="binding site" evidence="2">
    <location>
        <begin position="223"/>
        <end position="230"/>
    </location>
    <ligand>
        <name>ATP</name>
        <dbReference type="ChEBI" id="CHEBI:30616"/>
    </ligand>
</feature>
<keyword evidence="2" id="KW-0067">ATP-binding</keyword>
<dbReference type="eggNOG" id="COG3177">
    <property type="taxonomic scope" value="Bacteria"/>
</dbReference>
<accession>H6RXC9</accession>
<dbReference type="STRING" id="1146883.BLASA_3909"/>
<evidence type="ECO:0000313" key="5">
    <source>
        <dbReference type="Proteomes" id="UP000007517"/>
    </source>
</evidence>
<feature type="domain" description="Fido" evidence="3">
    <location>
        <begin position="138"/>
        <end position="289"/>
    </location>
</feature>
<evidence type="ECO:0000313" key="4">
    <source>
        <dbReference type="EMBL" id="CCG04740.1"/>
    </source>
</evidence>
<dbReference type="EMBL" id="FO117623">
    <property type="protein sequence ID" value="CCG04740.1"/>
    <property type="molecule type" value="Genomic_DNA"/>
</dbReference>
<dbReference type="InterPro" id="IPR003812">
    <property type="entry name" value="Fido"/>
</dbReference>